<evidence type="ECO:0000313" key="8">
    <source>
        <dbReference type="Proteomes" id="UP001151699"/>
    </source>
</evidence>
<evidence type="ECO:0000256" key="1">
    <source>
        <dbReference type="PROSITE-ProRule" id="PRU00649"/>
    </source>
</evidence>
<dbReference type="PROSITE" id="PS50103">
    <property type="entry name" value="ZF_C3H1"/>
    <property type="match status" value="1"/>
</dbReference>
<dbReference type="PROSITE" id="PS51319">
    <property type="entry name" value="TFIIS_N"/>
    <property type="match status" value="1"/>
</dbReference>
<accession>A0A9Q0S996</accession>
<dbReference type="Proteomes" id="UP001151699">
    <property type="component" value="Chromosome A"/>
</dbReference>
<dbReference type="OrthoDB" id="2138378at2759"/>
<feature type="compositionally biased region" description="Pro residues" evidence="3">
    <location>
        <begin position="722"/>
        <end position="732"/>
    </location>
</feature>
<comment type="subcellular location">
    <subcellularLocation>
        <location evidence="1">Nucleus</location>
    </subcellularLocation>
</comment>
<proteinExistence type="predicted"/>
<dbReference type="GO" id="GO:0008157">
    <property type="term" value="F:protein phosphatase 1 binding"/>
    <property type="evidence" value="ECO:0007669"/>
    <property type="project" value="TreeGrafter"/>
</dbReference>
<dbReference type="GO" id="GO:0005634">
    <property type="term" value="C:nucleus"/>
    <property type="evidence" value="ECO:0007669"/>
    <property type="project" value="UniProtKB-SubCell"/>
</dbReference>
<dbReference type="InterPro" id="IPR000571">
    <property type="entry name" value="Znf_CCCH"/>
</dbReference>
<comment type="caution">
    <text evidence="7">The sequence shown here is derived from an EMBL/GenBank/DDBJ whole genome shotgun (WGS) entry which is preliminary data.</text>
</comment>
<dbReference type="Pfam" id="PF08711">
    <property type="entry name" value="Med26"/>
    <property type="match status" value="1"/>
</dbReference>
<evidence type="ECO:0000256" key="3">
    <source>
        <dbReference type="SAM" id="MobiDB-lite"/>
    </source>
</evidence>
<feature type="compositionally biased region" description="Low complexity" evidence="3">
    <location>
        <begin position="426"/>
        <end position="442"/>
    </location>
</feature>
<evidence type="ECO:0000259" key="6">
    <source>
        <dbReference type="PROSITE" id="PS51319"/>
    </source>
</evidence>
<feature type="region of interest" description="Disordered" evidence="3">
    <location>
        <begin position="618"/>
        <end position="736"/>
    </location>
</feature>
<dbReference type="EMBL" id="WJQU01000001">
    <property type="protein sequence ID" value="KAJ6650077.1"/>
    <property type="molecule type" value="Genomic_DNA"/>
</dbReference>
<dbReference type="InterPro" id="IPR017923">
    <property type="entry name" value="TFIIS_N"/>
</dbReference>
<feature type="zinc finger region" description="C3H1-type" evidence="2">
    <location>
        <begin position="1035"/>
        <end position="1062"/>
    </location>
</feature>
<evidence type="ECO:0000313" key="7">
    <source>
        <dbReference type="EMBL" id="KAJ6650077.1"/>
    </source>
</evidence>
<feature type="compositionally biased region" description="Basic and acidic residues" evidence="3">
    <location>
        <begin position="274"/>
        <end position="373"/>
    </location>
</feature>
<dbReference type="SUPFAM" id="SSF47676">
    <property type="entry name" value="Conserved domain common to transcription factors TFIIS, elongin A, CRSP70"/>
    <property type="match status" value="1"/>
</dbReference>
<reference evidence="7" key="1">
    <citation type="submission" date="2022-07" db="EMBL/GenBank/DDBJ databases">
        <authorList>
            <person name="Trinca V."/>
            <person name="Uliana J.V.C."/>
            <person name="Torres T.T."/>
            <person name="Ward R.J."/>
            <person name="Monesi N."/>
        </authorList>
    </citation>
    <scope>NUCLEOTIDE SEQUENCE</scope>
    <source>
        <strain evidence="7">HSMRA1968</strain>
        <tissue evidence="7">Whole embryos</tissue>
    </source>
</reference>
<feature type="compositionally biased region" description="Basic and acidic residues" evidence="3">
    <location>
        <begin position="444"/>
        <end position="466"/>
    </location>
</feature>
<sequence length="1068" mass="119785">MLASLFCFVVGVVAVSSINDINLTKNEGRPKIIYNIHLKRVPRIDPQQLLNCLSVLLASNGGIKTSKEVNRLVQLMGKFSKKLVSKCIYVQILKSTETELLGQFMADGGWALSHTWLQDGILSRNWPLVQELLELMLLCPVDIQRLKSNSAPKLVKGLSKEGGNEGVRILASKLVEQWLKIVKGETPSVPQQPKPDQMVNVLNVEITDVKQDTEENGESPNEAEDIVDPLEIPVNHVPTEDDETKERLAKAKSDGLVFKITVKDGKQVLAKVESSPKKDADENKGKIKVESKVKPEPIDGKKQIKEKVKKEILEDKPEAHKKIEKIKNDMVTKDKSKERRSSKELKETRDAKELVDVKEPKESKEKEKRKESSRSSSSKHSSTSGSSRSSSHKSSRSSSDSKHKSSKSRDKSKDNERDRDRDRSSKSSSSFSKTKSSSSTKSNQPKERQDSVDEKVSQSMKDKETLTKVAPPSINKLGKIPKKPAADTEVSADSVGSKKSSISIEVKKDAENRPKTVKTFNSQFRSHGLAEEAPPPPSRRGLQRPSSQPTIGASIPTPNPTKRTSPPPEKKETIVPEKKLKLDIAVVAEKPGIKLIPAKPKTPVLVESDMFMDAIFASQTTKKDGIRKRKRLPSQSTAETTKPEKVQSPDSKSVAPKFYQDTLDNESKDDEKTEDQKKMEVNTEMVKEKESNVGSVDIEMKDENNSNESKEVESVIAENKKPPGPGCGPNGPPGVLTILKRKGPKKQLRWRPQESLEEIRFFELDETERINVSRSSVDMSQLERFNEREGEAFLIARKLNSDDLMAEQVPWKPLIIVDDVPPHPQGSSSKEKKIQSDREKTCLHAIYFNRSMIPESPAEPDMEQYQITDAAIIPLDDANGSPEGIKSFVNYPWPEPRGELPNQPTGFDEQQPFTNFQQNFPFNNQHNWTQTNLPPAFNGAHNMLNMNSIQPESMNNMNMNINAMPPYQHNPNFCPPNGMRNNFNNNFGNDGRDARMLSGQSQNNSNWFRPNGPIGQQNNWRPPMGNNNGRQRPEWNPRNVCRAFAKGFCRIGEKCQWLHPGINCPPFN</sequence>
<feature type="compositionally biased region" description="Basic and acidic residues" evidence="3">
    <location>
        <begin position="568"/>
        <end position="578"/>
    </location>
</feature>
<dbReference type="GO" id="GO:0008270">
    <property type="term" value="F:zinc ion binding"/>
    <property type="evidence" value="ECO:0007669"/>
    <property type="project" value="UniProtKB-KW"/>
</dbReference>
<keyword evidence="8" id="KW-1185">Reference proteome</keyword>
<name>A0A9Q0S996_9DIPT</name>
<dbReference type="PANTHER" id="PTHR46557:SF1">
    <property type="entry name" value="SERINE_THREONINE-PROTEIN PHOSPHATASE 1 REGULATORY SUBUNIT 10"/>
    <property type="match status" value="1"/>
</dbReference>
<evidence type="ECO:0000259" key="5">
    <source>
        <dbReference type="PROSITE" id="PS50103"/>
    </source>
</evidence>
<feature type="compositionally biased region" description="Basic and acidic residues" evidence="3">
    <location>
        <begin position="665"/>
        <end position="691"/>
    </location>
</feature>
<protein>
    <submittedName>
        <fullName evidence="7">Serine/threonine-protein phosphatase 1 regulatory subunit 10</fullName>
    </submittedName>
</protein>
<feature type="compositionally biased region" description="Basic and acidic residues" evidence="3">
    <location>
        <begin position="698"/>
        <end position="721"/>
    </location>
</feature>
<keyword evidence="2" id="KW-0863">Zinc-finger</keyword>
<feature type="compositionally biased region" description="Low complexity" evidence="3">
    <location>
        <begin position="491"/>
        <end position="504"/>
    </location>
</feature>
<feature type="signal peptide" evidence="4">
    <location>
        <begin position="1"/>
        <end position="17"/>
    </location>
</feature>
<feature type="compositionally biased region" description="Low complexity" evidence="3">
    <location>
        <begin position="374"/>
        <end position="389"/>
    </location>
</feature>
<keyword evidence="2" id="KW-0862">Zinc</keyword>
<feature type="region of interest" description="Disordered" evidence="3">
    <location>
        <begin position="272"/>
        <end position="578"/>
    </location>
</feature>
<feature type="domain" description="TFIIS N-terminal" evidence="6">
    <location>
        <begin position="111"/>
        <end position="185"/>
    </location>
</feature>
<dbReference type="AlphaFoldDB" id="A0A9Q0S996"/>
<feature type="compositionally biased region" description="Basic and acidic residues" evidence="3">
    <location>
        <begin position="505"/>
        <end position="514"/>
    </location>
</feature>
<feature type="domain" description="C3H1-type" evidence="5">
    <location>
        <begin position="1035"/>
        <end position="1062"/>
    </location>
</feature>
<organism evidence="7 8">
    <name type="scientific">Pseudolycoriella hygida</name>
    <dbReference type="NCBI Taxonomy" id="35572"/>
    <lineage>
        <taxon>Eukaryota</taxon>
        <taxon>Metazoa</taxon>
        <taxon>Ecdysozoa</taxon>
        <taxon>Arthropoda</taxon>
        <taxon>Hexapoda</taxon>
        <taxon>Insecta</taxon>
        <taxon>Pterygota</taxon>
        <taxon>Neoptera</taxon>
        <taxon>Endopterygota</taxon>
        <taxon>Diptera</taxon>
        <taxon>Nematocera</taxon>
        <taxon>Sciaroidea</taxon>
        <taxon>Sciaridae</taxon>
        <taxon>Pseudolycoriella</taxon>
    </lineage>
</organism>
<dbReference type="InterPro" id="IPR035441">
    <property type="entry name" value="TFIIS/LEDGF_dom_sf"/>
</dbReference>
<keyword evidence="4" id="KW-0732">Signal</keyword>
<evidence type="ECO:0000256" key="4">
    <source>
        <dbReference type="SAM" id="SignalP"/>
    </source>
</evidence>
<dbReference type="GO" id="GO:0000785">
    <property type="term" value="C:chromatin"/>
    <property type="evidence" value="ECO:0007669"/>
    <property type="project" value="TreeGrafter"/>
</dbReference>
<keyword evidence="2" id="KW-0479">Metal-binding</keyword>
<keyword evidence="1" id="KW-0539">Nucleus</keyword>
<dbReference type="PANTHER" id="PTHR46557">
    <property type="entry name" value="SERINE/THREONINE-PROTEIN PHOSPHATASE 1 REGULATORY SUBUNIT 10-RELATED"/>
    <property type="match status" value="1"/>
</dbReference>
<feature type="chain" id="PRO_5040328508" evidence="4">
    <location>
        <begin position="18"/>
        <end position="1068"/>
    </location>
</feature>
<evidence type="ECO:0000256" key="2">
    <source>
        <dbReference type="PROSITE-ProRule" id="PRU00723"/>
    </source>
</evidence>
<dbReference type="GO" id="GO:0072357">
    <property type="term" value="C:PTW/PP1 phosphatase complex"/>
    <property type="evidence" value="ECO:0007669"/>
    <property type="project" value="TreeGrafter"/>
</dbReference>
<feature type="compositionally biased region" description="Basic and acidic residues" evidence="3">
    <location>
        <begin position="399"/>
        <end position="425"/>
    </location>
</feature>
<gene>
    <name evidence="7" type="primary">ppp1r10</name>
    <name evidence="7" type="ORF">Bhyg_05320</name>
</gene>